<geneLocation type="plasmid" evidence="4">
    <name>pTSY</name>
</geneLocation>
<dbReference type="Pfam" id="PF13700">
    <property type="entry name" value="DUF4158"/>
    <property type="match status" value="1"/>
</dbReference>
<comment type="caution">
    <text evidence="4">The sequence shown here is derived from an EMBL/GenBank/DDBJ whole genome shotgun (WGS) entry which is preliminary data.</text>
</comment>
<keyword evidence="5" id="KW-1185">Reference proteome</keyword>
<keyword evidence="1" id="KW-0175">Coiled coil</keyword>
<sequence length="806" mass="92543">MASIERTAYPRFKSALSPQELRTLYEPTDAEREFTRAHARGDAGHLTLLALLKSHQYLGYLPQVDEIPQQIHHYLCQQLGLSPQTRFQGAKNTRYRYRGHIRAYLDIKAYSSGGAQLAQQAAHKAAYTMSDPADLINVAIEHLIEQRFELPAFSTLDRLVLHVRHGVHEDLYRRIASALSASDQERLDALLHVREGRTDFNRIKDTPGPATLSYLRQWTERLGWLESLFPTRPFLKDVAYTKIEQFAAEAEALDVGDMRDIENRPRRYSLLICLLYQGQVQTRDQLVEMLLKRMRLTTNAARKRLKDLQDQYRELEEQMLAIFADVVNETIQTPDDNAKLGEGVRDILKDSGGAEALRERYEQVSAYHNNNYRPLMWGFYRPYRAELFRLSHLLTFRAATQDQSLIEALHFIQRHQHARRDYLPGEISLDFASVRWQALIKSRRNLETVLDRRQLEVCVFHYLDHGVRCGDVYVEGSADNADYRQQFLPLEECLVRLPAYCQALQFASNASDFVSQLRERHREVAQRVDTTYPDNTELTIDKEGTPHLKRLPAQPVPEDLKTVEALLKERMPERHLLDVLKNVQYWVGYTRHFGPPSGSDPKLSDAALRYIFTVFGYASELGASQTARHSQGPISRQVLRRLNDQHITATKLEASLGDVIEEYTRFELPSFWGDGKAAIADGTHIELLENNLLGAKHVRYGAYGGIAYHHISNMYIALFSHFIACGVWEAVYILDGLLKNTSALQPDTLYADTHGQSEPVFGLAALLGIKLMPRMRTWNDVTFYRPDWGTRTSTLMPCLLKWWTGT</sequence>
<proteinExistence type="predicted"/>
<evidence type="ECO:0000256" key="1">
    <source>
        <dbReference type="SAM" id="Coils"/>
    </source>
</evidence>
<dbReference type="InterPro" id="IPR002513">
    <property type="entry name" value="Tn3_Tnp_DDE_dom"/>
</dbReference>
<organism evidence="4 5">
    <name type="scientific">Entotheonella factor</name>
    <dbReference type="NCBI Taxonomy" id="1429438"/>
    <lineage>
        <taxon>Bacteria</taxon>
        <taxon>Pseudomonadati</taxon>
        <taxon>Nitrospinota/Tectimicrobiota group</taxon>
        <taxon>Candidatus Tectimicrobiota</taxon>
        <taxon>Candidatus Entotheonellia</taxon>
        <taxon>Candidatus Entotheonellales</taxon>
        <taxon>Candidatus Entotheonellaceae</taxon>
        <taxon>Candidatus Entotheonella</taxon>
    </lineage>
</organism>
<feature type="domain" description="Tn3 transposase DDE" evidence="2">
    <location>
        <begin position="578"/>
        <end position="797"/>
    </location>
</feature>
<gene>
    <name evidence="4" type="ORF">ETSY1_46585</name>
</gene>
<dbReference type="InterPro" id="IPR025296">
    <property type="entry name" value="DUF4158"/>
</dbReference>
<evidence type="ECO:0000313" key="5">
    <source>
        <dbReference type="Proteomes" id="UP000019141"/>
    </source>
</evidence>
<dbReference type="Pfam" id="PF01526">
    <property type="entry name" value="DDE_Tnp_Tn3"/>
    <property type="match status" value="1"/>
</dbReference>
<dbReference type="PATRIC" id="fig|1429438.4.peg.93"/>
<keyword evidence="4" id="KW-0614">Plasmid</keyword>
<accession>W4M0H3</accession>
<reference evidence="4 5" key="1">
    <citation type="journal article" date="2014" name="Nature">
        <title>An environmental bacterial taxon with a large and distinct metabolic repertoire.</title>
        <authorList>
            <person name="Wilson M.C."/>
            <person name="Mori T."/>
            <person name="Ruckert C."/>
            <person name="Uria A.R."/>
            <person name="Helf M.J."/>
            <person name="Takada K."/>
            <person name="Gernert C."/>
            <person name="Steffens U.A."/>
            <person name="Heycke N."/>
            <person name="Schmitt S."/>
            <person name="Rinke C."/>
            <person name="Helfrich E.J."/>
            <person name="Brachmann A.O."/>
            <person name="Gurgui C."/>
            <person name="Wakimoto T."/>
            <person name="Kracht M."/>
            <person name="Crusemann M."/>
            <person name="Hentschel U."/>
            <person name="Abe I."/>
            <person name="Matsunaga S."/>
            <person name="Kalinowski J."/>
            <person name="Takeyama H."/>
            <person name="Piel J."/>
        </authorList>
    </citation>
    <scope>NUCLEOTIDE SEQUENCE [LARGE SCALE GENOMIC DNA]</scope>
    <source>
        <strain evidence="5">TSY1</strain>
        <plasmid evidence="4">pTSY</plasmid>
    </source>
</reference>
<protein>
    <recommendedName>
        <fullName evidence="6">Tn3 family transposase</fullName>
    </recommendedName>
</protein>
<dbReference type="AlphaFoldDB" id="W4M0H3"/>
<dbReference type="EMBL" id="AZHW01000018">
    <property type="protein sequence ID" value="ETX03648.1"/>
    <property type="molecule type" value="Genomic_DNA"/>
</dbReference>
<evidence type="ECO:0000259" key="2">
    <source>
        <dbReference type="Pfam" id="PF01526"/>
    </source>
</evidence>
<evidence type="ECO:0000313" key="4">
    <source>
        <dbReference type="EMBL" id="ETX03648.1"/>
    </source>
</evidence>
<feature type="domain" description="DUF4158" evidence="3">
    <location>
        <begin position="3"/>
        <end position="163"/>
    </location>
</feature>
<dbReference type="GO" id="GO:0006313">
    <property type="term" value="P:DNA transposition"/>
    <property type="evidence" value="ECO:0007669"/>
    <property type="project" value="InterPro"/>
</dbReference>
<dbReference type="HOGENOM" id="CLU_009098_1_1_7"/>
<evidence type="ECO:0000259" key="3">
    <source>
        <dbReference type="Pfam" id="PF13700"/>
    </source>
</evidence>
<dbReference type="Proteomes" id="UP000019141">
    <property type="component" value="Unassembled WGS sequence"/>
</dbReference>
<feature type="coiled-coil region" evidence="1">
    <location>
        <begin position="291"/>
        <end position="325"/>
    </location>
</feature>
<dbReference type="GO" id="GO:0004803">
    <property type="term" value="F:transposase activity"/>
    <property type="evidence" value="ECO:0007669"/>
    <property type="project" value="InterPro"/>
</dbReference>
<evidence type="ECO:0008006" key="6">
    <source>
        <dbReference type="Google" id="ProtNLM"/>
    </source>
</evidence>
<name>W4M0H3_ENTF1</name>